<dbReference type="EMBL" id="KQ030509">
    <property type="protein sequence ID" value="KJZ76804.1"/>
    <property type="molecule type" value="Genomic_DNA"/>
</dbReference>
<dbReference type="InterPro" id="IPR000352">
    <property type="entry name" value="Pep_chain_release_fac_I"/>
</dbReference>
<dbReference type="GO" id="GO:0070126">
    <property type="term" value="P:mitochondrial translational termination"/>
    <property type="evidence" value="ECO:0007669"/>
    <property type="project" value="TreeGrafter"/>
</dbReference>
<dbReference type="OrthoDB" id="270639at2759"/>
<proteinExistence type="inferred from homology"/>
<dbReference type="InterPro" id="IPR045853">
    <property type="entry name" value="Pep_chain_release_fac_I_sf"/>
</dbReference>
<dbReference type="Proteomes" id="UP000054481">
    <property type="component" value="Unassembled WGS sequence"/>
</dbReference>
<dbReference type="AlphaFoldDB" id="A0A0F8A6B8"/>
<reference evidence="4 5" key="1">
    <citation type="journal article" date="2014" name="Genome Biol. Evol.">
        <title>Comparative genomics and transcriptomics analyses reveal divergent lifestyle features of nematode endoparasitic fungus Hirsutella minnesotensis.</title>
        <authorList>
            <person name="Lai Y."/>
            <person name="Liu K."/>
            <person name="Zhang X."/>
            <person name="Zhang X."/>
            <person name="Li K."/>
            <person name="Wang N."/>
            <person name="Shu C."/>
            <person name="Wu Y."/>
            <person name="Wang C."/>
            <person name="Bushley K.E."/>
            <person name="Xiang M."/>
            <person name="Liu X."/>
        </authorList>
    </citation>
    <scope>NUCLEOTIDE SEQUENCE [LARGE SCALE GENOMIC DNA]</scope>
    <source>
        <strain evidence="4 5">3608</strain>
    </source>
</reference>
<dbReference type="Gene3D" id="3.30.160.20">
    <property type="match status" value="1"/>
</dbReference>
<dbReference type="GO" id="GO:0004045">
    <property type="term" value="F:peptidyl-tRNA hydrolase activity"/>
    <property type="evidence" value="ECO:0007669"/>
    <property type="project" value="TreeGrafter"/>
</dbReference>
<feature type="region of interest" description="Disordered" evidence="2">
    <location>
        <begin position="140"/>
        <end position="180"/>
    </location>
</feature>
<dbReference type="GO" id="GO:0016150">
    <property type="term" value="F:translation release factor activity, codon nonspecific"/>
    <property type="evidence" value="ECO:0007669"/>
    <property type="project" value="TreeGrafter"/>
</dbReference>
<organism evidence="4 5">
    <name type="scientific">Hirsutella minnesotensis 3608</name>
    <dbReference type="NCBI Taxonomy" id="1043627"/>
    <lineage>
        <taxon>Eukaryota</taxon>
        <taxon>Fungi</taxon>
        <taxon>Dikarya</taxon>
        <taxon>Ascomycota</taxon>
        <taxon>Pezizomycotina</taxon>
        <taxon>Sordariomycetes</taxon>
        <taxon>Hypocreomycetidae</taxon>
        <taxon>Hypocreales</taxon>
        <taxon>Ophiocordycipitaceae</taxon>
        <taxon>Hirsutella</taxon>
    </lineage>
</organism>
<feature type="compositionally biased region" description="Basic residues" evidence="2">
    <location>
        <begin position="163"/>
        <end position="180"/>
    </location>
</feature>
<comment type="similarity">
    <text evidence="1">Belongs to the prokaryotic/mitochondrial release factor family.</text>
</comment>
<feature type="compositionally biased region" description="Basic and acidic residues" evidence="2">
    <location>
        <begin position="151"/>
        <end position="162"/>
    </location>
</feature>
<evidence type="ECO:0000256" key="2">
    <source>
        <dbReference type="SAM" id="MobiDB-lite"/>
    </source>
</evidence>
<dbReference type="PANTHER" id="PTHR11075:SF54">
    <property type="entry name" value="LARGE RIBOSOMAL SUBUNIT PROTEIN ML62"/>
    <property type="match status" value="1"/>
</dbReference>
<keyword evidence="5" id="KW-1185">Reference proteome</keyword>
<evidence type="ECO:0000259" key="3">
    <source>
        <dbReference type="Pfam" id="PF00472"/>
    </source>
</evidence>
<dbReference type="Pfam" id="PF00472">
    <property type="entry name" value="RF-1"/>
    <property type="match status" value="1"/>
</dbReference>
<dbReference type="InterPro" id="IPR052104">
    <property type="entry name" value="Mito_Release_Factor_mL62"/>
</dbReference>
<evidence type="ECO:0000256" key="1">
    <source>
        <dbReference type="ARBA" id="ARBA00010835"/>
    </source>
</evidence>
<evidence type="ECO:0000313" key="4">
    <source>
        <dbReference type="EMBL" id="KJZ76804.1"/>
    </source>
</evidence>
<gene>
    <name evidence="4" type="ORF">HIM_03681</name>
</gene>
<sequence>MKTSALALRPLTIARFKRYQAYEAQFDPEVLQEARDWFHGFDYSRLPAGSTTFARSSGPGGQHVNKTETKAMTVFPVKELLGTLPKALHSGIRASKYYTASNDSLTFHAQTHRSRTANAEDNRRKLVEEVTRIYRDCIPSATSVEKRKKHQDIEKRFHESRIKQKKFHSSKKQSRRGSPD</sequence>
<dbReference type="PANTHER" id="PTHR11075">
    <property type="entry name" value="PEPTIDE CHAIN RELEASE FACTOR"/>
    <property type="match status" value="1"/>
</dbReference>
<dbReference type="GO" id="GO:0005762">
    <property type="term" value="C:mitochondrial large ribosomal subunit"/>
    <property type="evidence" value="ECO:0007669"/>
    <property type="project" value="TreeGrafter"/>
</dbReference>
<protein>
    <recommendedName>
        <fullName evidence="3">Prokaryotic-type class I peptide chain release factors domain-containing protein</fullName>
    </recommendedName>
</protein>
<dbReference type="SUPFAM" id="SSF75620">
    <property type="entry name" value="Release factor"/>
    <property type="match status" value="1"/>
</dbReference>
<accession>A0A0F8A6B8</accession>
<feature type="domain" description="Prokaryotic-type class I peptide chain release factors" evidence="3">
    <location>
        <begin position="52"/>
        <end position="171"/>
    </location>
</feature>
<evidence type="ECO:0000313" key="5">
    <source>
        <dbReference type="Proteomes" id="UP000054481"/>
    </source>
</evidence>
<name>A0A0F8A6B8_9HYPO</name>